<dbReference type="Proteomes" id="UP000823388">
    <property type="component" value="Chromosome 7N"/>
</dbReference>
<evidence type="ECO:0000313" key="3">
    <source>
        <dbReference type="Proteomes" id="UP000823388"/>
    </source>
</evidence>
<gene>
    <name evidence="2" type="ORF">PVAP13_7NG149184</name>
</gene>
<name>A0A8T0Q263_PANVG</name>
<evidence type="ECO:0000313" key="2">
    <source>
        <dbReference type="EMBL" id="KAG2564384.1"/>
    </source>
</evidence>
<reference evidence="2" key="1">
    <citation type="submission" date="2020-05" db="EMBL/GenBank/DDBJ databases">
        <title>WGS assembly of Panicum virgatum.</title>
        <authorList>
            <person name="Lovell J.T."/>
            <person name="Jenkins J."/>
            <person name="Shu S."/>
            <person name="Juenger T.E."/>
            <person name="Schmutz J."/>
        </authorList>
    </citation>
    <scope>NUCLEOTIDE SEQUENCE</scope>
    <source>
        <strain evidence="2">AP13</strain>
    </source>
</reference>
<feature type="region of interest" description="Disordered" evidence="1">
    <location>
        <begin position="92"/>
        <end position="130"/>
    </location>
</feature>
<organism evidence="2 3">
    <name type="scientific">Panicum virgatum</name>
    <name type="common">Blackwell switchgrass</name>
    <dbReference type="NCBI Taxonomy" id="38727"/>
    <lineage>
        <taxon>Eukaryota</taxon>
        <taxon>Viridiplantae</taxon>
        <taxon>Streptophyta</taxon>
        <taxon>Embryophyta</taxon>
        <taxon>Tracheophyta</taxon>
        <taxon>Spermatophyta</taxon>
        <taxon>Magnoliopsida</taxon>
        <taxon>Liliopsida</taxon>
        <taxon>Poales</taxon>
        <taxon>Poaceae</taxon>
        <taxon>PACMAD clade</taxon>
        <taxon>Panicoideae</taxon>
        <taxon>Panicodae</taxon>
        <taxon>Paniceae</taxon>
        <taxon>Panicinae</taxon>
        <taxon>Panicum</taxon>
        <taxon>Panicum sect. Hiantes</taxon>
    </lineage>
</organism>
<proteinExistence type="predicted"/>
<dbReference type="EMBL" id="CM029050">
    <property type="protein sequence ID" value="KAG2564384.1"/>
    <property type="molecule type" value="Genomic_DNA"/>
</dbReference>
<accession>A0A8T0Q263</accession>
<sequence>MGSRGESAQGSGGGATVPATLQYRGYCSRDGRAARAREWRLGLGALGTPAAGLRPRLPSQQKPLPSLPPRNFREHSAFLSWSLRCCAPTGAGAHGLPEPADGTRRGAAPSSHPTPRPPPTERLAASAGRRRLRSWPYAPCRSQPLHGLASPAAPPPASPPSEAPWARPTTPATIQAQGAGNYPRQDAALGAGRGNGSRHGGTARAAPGDALHDGRGESGAQAARYRPRVAAVHGGAALRGARGTGGR</sequence>
<feature type="region of interest" description="Disordered" evidence="1">
    <location>
        <begin position="146"/>
        <end position="247"/>
    </location>
</feature>
<feature type="compositionally biased region" description="Low complexity" evidence="1">
    <location>
        <begin position="228"/>
        <end position="241"/>
    </location>
</feature>
<keyword evidence="3" id="KW-1185">Reference proteome</keyword>
<dbReference type="AlphaFoldDB" id="A0A8T0Q263"/>
<feature type="compositionally biased region" description="Pro residues" evidence="1">
    <location>
        <begin position="152"/>
        <end position="162"/>
    </location>
</feature>
<feature type="region of interest" description="Disordered" evidence="1">
    <location>
        <begin position="46"/>
        <end position="71"/>
    </location>
</feature>
<protein>
    <submittedName>
        <fullName evidence="2">Uncharacterized protein</fullName>
    </submittedName>
</protein>
<comment type="caution">
    <text evidence="2">The sequence shown here is derived from an EMBL/GenBank/DDBJ whole genome shotgun (WGS) entry which is preliminary data.</text>
</comment>
<feature type="compositionally biased region" description="Low complexity" evidence="1">
    <location>
        <begin position="46"/>
        <end position="64"/>
    </location>
</feature>
<evidence type="ECO:0000256" key="1">
    <source>
        <dbReference type="SAM" id="MobiDB-lite"/>
    </source>
</evidence>